<dbReference type="Gene3D" id="3.40.50.150">
    <property type="entry name" value="Vaccinia Virus protein VP39"/>
    <property type="match status" value="1"/>
</dbReference>
<dbReference type="EMBL" id="JH930477">
    <property type="protein sequence ID" value="EKM50916.1"/>
    <property type="molecule type" value="Genomic_DNA"/>
</dbReference>
<name>K5UMK0_PHACS</name>
<dbReference type="KEGG" id="pco:PHACADRAFT_212833"/>
<dbReference type="InParanoid" id="K5UMK0"/>
<dbReference type="InterPro" id="IPR029063">
    <property type="entry name" value="SAM-dependent_MTases_sf"/>
</dbReference>
<organism evidence="1 2">
    <name type="scientific">Phanerochaete carnosa (strain HHB-10118-sp)</name>
    <name type="common">White-rot fungus</name>
    <name type="synonym">Peniophora carnosa</name>
    <dbReference type="NCBI Taxonomy" id="650164"/>
    <lineage>
        <taxon>Eukaryota</taxon>
        <taxon>Fungi</taxon>
        <taxon>Dikarya</taxon>
        <taxon>Basidiomycota</taxon>
        <taxon>Agaricomycotina</taxon>
        <taxon>Agaricomycetes</taxon>
        <taxon>Polyporales</taxon>
        <taxon>Phanerochaetaceae</taxon>
        <taxon>Phanerochaete</taxon>
    </lineage>
</organism>
<sequence length="288" mass="31706">MLCTDNLALDTSQRGLQALYTFQSAHAAPEELLRLDALHAGIKDYFGNHLSFADLSSSSPQSILEIGCGSGAWAIEAAQEFPHAHVTAIDISPLPERPLPPNITFQQVDITHQFPFERESFDIVHSRLVMMHVPNGEDALRRAIQLVKPGGWLLVEDPDDDRMLDGGRPLGPALSEFMQTWAGIMRARGANPCIGRDLERILDSSGAFDKIGVRKAVVPMSGMCDDPPLRALGQAWLTNALHVMGDLPKRYAEQGITEELAVRGRSELLDPSRSITTDVYFVWAQKKA</sequence>
<dbReference type="SUPFAM" id="SSF53335">
    <property type="entry name" value="S-adenosyl-L-methionine-dependent methyltransferases"/>
    <property type="match status" value="1"/>
</dbReference>
<protein>
    <recommendedName>
        <fullName evidence="3">Methyltransferase domain-containing protein</fullName>
    </recommendedName>
</protein>
<dbReference type="CDD" id="cd02440">
    <property type="entry name" value="AdoMet_MTases"/>
    <property type="match status" value="1"/>
</dbReference>
<accession>K5UMK0</accession>
<evidence type="ECO:0000313" key="2">
    <source>
        <dbReference type="Proteomes" id="UP000008370"/>
    </source>
</evidence>
<dbReference type="HOGENOM" id="CLU_010595_1_1_1"/>
<proteinExistence type="predicted"/>
<dbReference type="OrthoDB" id="506498at2759"/>
<dbReference type="AlphaFoldDB" id="K5UMK0"/>
<dbReference type="PANTHER" id="PTHR43591">
    <property type="entry name" value="METHYLTRANSFERASE"/>
    <property type="match status" value="1"/>
</dbReference>
<evidence type="ECO:0008006" key="3">
    <source>
        <dbReference type="Google" id="ProtNLM"/>
    </source>
</evidence>
<reference evidence="1 2" key="1">
    <citation type="journal article" date="2012" name="BMC Genomics">
        <title>Comparative genomics of the white-rot fungi, Phanerochaete carnosa and P. chrysosporium, to elucidate the genetic basis of the distinct wood types they colonize.</title>
        <authorList>
            <person name="Suzuki H."/>
            <person name="MacDonald J."/>
            <person name="Syed K."/>
            <person name="Salamov A."/>
            <person name="Hori C."/>
            <person name="Aerts A."/>
            <person name="Henrissat B."/>
            <person name="Wiebenga A."/>
            <person name="vanKuyk P.A."/>
            <person name="Barry K."/>
            <person name="Lindquist E."/>
            <person name="LaButti K."/>
            <person name="Lapidus A."/>
            <person name="Lucas S."/>
            <person name="Coutinho P."/>
            <person name="Gong Y."/>
            <person name="Samejima M."/>
            <person name="Mahadevan R."/>
            <person name="Abou-Zaid M."/>
            <person name="de Vries R.P."/>
            <person name="Igarashi K."/>
            <person name="Yadav J.S."/>
            <person name="Grigoriev I.V."/>
            <person name="Master E.R."/>
        </authorList>
    </citation>
    <scope>NUCLEOTIDE SEQUENCE [LARGE SCALE GENOMIC DNA]</scope>
    <source>
        <strain evidence="1 2">HHB-10118-sp</strain>
    </source>
</reference>
<dbReference type="Pfam" id="PF13489">
    <property type="entry name" value="Methyltransf_23"/>
    <property type="match status" value="1"/>
</dbReference>
<dbReference type="Proteomes" id="UP000008370">
    <property type="component" value="Unassembled WGS sequence"/>
</dbReference>
<evidence type="ECO:0000313" key="1">
    <source>
        <dbReference type="EMBL" id="EKM50916.1"/>
    </source>
</evidence>
<dbReference type="RefSeq" id="XP_007400083.1">
    <property type="nucleotide sequence ID" value="XM_007400021.1"/>
</dbReference>
<gene>
    <name evidence="1" type="ORF">PHACADRAFT_212833</name>
</gene>
<dbReference type="GeneID" id="18913293"/>
<keyword evidence="2" id="KW-1185">Reference proteome</keyword>